<protein>
    <submittedName>
        <fullName evidence="2">Uncharacterized protein</fullName>
    </submittedName>
</protein>
<comment type="caution">
    <text evidence="2">The sequence shown here is derived from an EMBL/GenBank/DDBJ whole genome shotgun (WGS) entry which is preliminary data.</text>
</comment>
<evidence type="ECO:0000256" key="1">
    <source>
        <dbReference type="SAM" id="MobiDB-lite"/>
    </source>
</evidence>
<evidence type="ECO:0000313" key="3">
    <source>
        <dbReference type="Proteomes" id="UP000499080"/>
    </source>
</evidence>
<reference evidence="2 3" key="1">
    <citation type="journal article" date="2019" name="Sci. Rep.">
        <title>Orb-weaving spider Araneus ventricosus genome elucidates the spidroin gene catalogue.</title>
        <authorList>
            <person name="Kono N."/>
            <person name="Nakamura H."/>
            <person name="Ohtoshi R."/>
            <person name="Moran D.A.P."/>
            <person name="Shinohara A."/>
            <person name="Yoshida Y."/>
            <person name="Fujiwara M."/>
            <person name="Mori M."/>
            <person name="Tomita M."/>
            <person name="Arakawa K."/>
        </authorList>
    </citation>
    <scope>NUCLEOTIDE SEQUENCE [LARGE SCALE GENOMIC DNA]</scope>
</reference>
<sequence>MMRTPESVPPLQSSISHQREGVCPSCLKCTRPYAWWTLVGIEFHNSPVPNLTVYQIDKTILYKENTVREHLTGPQHYPDNGLVSENIQNILHITKWLSP</sequence>
<feature type="region of interest" description="Disordered" evidence="1">
    <location>
        <begin position="1"/>
        <end position="20"/>
    </location>
</feature>
<gene>
    <name evidence="2" type="ORF">AVEN_184309_1</name>
</gene>
<accession>A0A4Y2K3U6</accession>
<dbReference type="Proteomes" id="UP000499080">
    <property type="component" value="Unassembled WGS sequence"/>
</dbReference>
<organism evidence="2 3">
    <name type="scientific">Araneus ventricosus</name>
    <name type="common">Orbweaver spider</name>
    <name type="synonym">Epeira ventricosa</name>
    <dbReference type="NCBI Taxonomy" id="182803"/>
    <lineage>
        <taxon>Eukaryota</taxon>
        <taxon>Metazoa</taxon>
        <taxon>Ecdysozoa</taxon>
        <taxon>Arthropoda</taxon>
        <taxon>Chelicerata</taxon>
        <taxon>Arachnida</taxon>
        <taxon>Araneae</taxon>
        <taxon>Araneomorphae</taxon>
        <taxon>Entelegynae</taxon>
        <taxon>Araneoidea</taxon>
        <taxon>Araneidae</taxon>
        <taxon>Araneus</taxon>
    </lineage>
</organism>
<dbReference type="AlphaFoldDB" id="A0A4Y2K3U6"/>
<proteinExistence type="predicted"/>
<name>A0A4Y2K3U6_ARAVE</name>
<evidence type="ECO:0000313" key="2">
    <source>
        <dbReference type="EMBL" id="GBM96216.1"/>
    </source>
</evidence>
<dbReference type="EMBL" id="BGPR01004125">
    <property type="protein sequence ID" value="GBM96216.1"/>
    <property type="molecule type" value="Genomic_DNA"/>
</dbReference>
<keyword evidence="3" id="KW-1185">Reference proteome</keyword>